<proteinExistence type="predicted"/>
<organism evidence="2 3">
    <name type="scientific">Micromonospora solifontis</name>
    <dbReference type="NCBI Taxonomy" id="2487138"/>
    <lineage>
        <taxon>Bacteria</taxon>
        <taxon>Bacillati</taxon>
        <taxon>Actinomycetota</taxon>
        <taxon>Actinomycetes</taxon>
        <taxon>Micromonosporales</taxon>
        <taxon>Micromonosporaceae</taxon>
        <taxon>Micromonospora</taxon>
    </lineage>
</organism>
<keyword evidence="3" id="KW-1185">Reference proteome</keyword>
<dbReference type="Proteomes" id="UP000280698">
    <property type="component" value="Unassembled WGS sequence"/>
</dbReference>
<gene>
    <name evidence="2" type="ORF">EFE23_26085</name>
</gene>
<protein>
    <submittedName>
        <fullName evidence="2">Uncharacterized protein</fullName>
    </submittedName>
</protein>
<evidence type="ECO:0000256" key="1">
    <source>
        <dbReference type="SAM" id="MobiDB-lite"/>
    </source>
</evidence>
<name>A0ABX9W9N2_9ACTN</name>
<feature type="region of interest" description="Disordered" evidence="1">
    <location>
        <begin position="40"/>
        <end position="63"/>
    </location>
</feature>
<reference evidence="2 3" key="1">
    <citation type="submission" date="2018-11" db="EMBL/GenBank/DDBJ databases">
        <title>Micromonospora sp. PPF5-17, a new actinomycetes isolated from a hot spring soil.</title>
        <authorList>
            <person name="Thawai C."/>
        </authorList>
    </citation>
    <scope>NUCLEOTIDE SEQUENCE [LARGE SCALE GENOMIC DNA]</scope>
    <source>
        <strain evidence="2 3">PPF5-17</strain>
    </source>
</reference>
<comment type="caution">
    <text evidence="2">The sequence shown here is derived from an EMBL/GenBank/DDBJ whole genome shotgun (WGS) entry which is preliminary data.</text>
</comment>
<evidence type="ECO:0000313" key="3">
    <source>
        <dbReference type="Proteomes" id="UP000280698"/>
    </source>
</evidence>
<sequence length="63" mass="6758">MCRCAQTRERIVVELHQATVCPSPEIVVGLARRGRQQVVEQVSGDPGVDTGADPGEGLRCVRA</sequence>
<evidence type="ECO:0000313" key="2">
    <source>
        <dbReference type="EMBL" id="RNL88227.1"/>
    </source>
</evidence>
<dbReference type="EMBL" id="RJLN01000129">
    <property type="protein sequence ID" value="RNL88227.1"/>
    <property type="molecule type" value="Genomic_DNA"/>
</dbReference>
<accession>A0ABX9W9N2</accession>